<keyword evidence="6" id="KW-1185">Reference proteome</keyword>
<dbReference type="EMBL" id="FNAL01000038">
    <property type="protein sequence ID" value="SDE18973.1"/>
    <property type="molecule type" value="Genomic_DNA"/>
</dbReference>
<reference evidence="2" key="4">
    <citation type="submission" date="2023-01" db="EMBL/GenBank/DDBJ databases">
        <title>Draft genome sequence of Psychrobacter pacificensis strain NBRC 103191.</title>
        <authorList>
            <person name="Sun Q."/>
            <person name="Mori K."/>
        </authorList>
    </citation>
    <scope>NUCLEOTIDE SEQUENCE</scope>
    <source>
        <strain evidence="2">NBRC 103191</strain>
    </source>
</reference>
<evidence type="ECO:0000313" key="4">
    <source>
        <dbReference type="EMBL" id="SDE18973.1"/>
    </source>
</evidence>
<evidence type="ECO:0000313" key="2">
    <source>
        <dbReference type="EMBL" id="GLR27828.1"/>
    </source>
</evidence>
<dbReference type="AlphaFoldDB" id="A0A1G7AVZ7"/>
<evidence type="ECO:0000313" key="5">
    <source>
        <dbReference type="Proteomes" id="UP000198501"/>
    </source>
</evidence>
<dbReference type="InterPro" id="IPR009228">
    <property type="entry name" value="Capsid_scaffold_GpO"/>
</dbReference>
<dbReference type="EMBL" id="BSOK01000002">
    <property type="protein sequence ID" value="GLR27828.1"/>
    <property type="molecule type" value="Genomic_DNA"/>
</dbReference>
<feature type="region of interest" description="Disordered" evidence="1">
    <location>
        <begin position="248"/>
        <end position="278"/>
    </location>
</feature>
<dbReference type="RefSeq" id="WP_093071413.1">
    <property type="nucleotide sequence ID" value="NZ_BSOK01000002.1"/>
</dbReference>
<reference evidence="2" key="1">
    <citation type="journal article" date="2014" name="Int. J. Syst. Evol. Microbiol.">
        <title>Complete genome of a new Firmicutes species belonging to the dominant human colonic microbiota ('Ruminococcus bicirculans') reveals two chromosomes and a selective capacity to utilize plant glucans.</title>
        <authorList>
            <consortium name="NISC Comparative Sequencing Program"/>
            <person name="Wegmann U."/>
            <person name="Louis P."/>
            <person name="Goesmann A."/>
            <person name="Henrissat B."/>
            <person name="Duncan S.H."/>
            <person name="Flint H.J."/>
        </authorList>
    </citation>
    <scope>NUCLEOTIDE SEQUENCE</scope>
    <source>
        <strain evidence="2">NBRC 103191</strain>
    </source>
</reference>
<organism evidence="4 5">
    <name type="scientific">Psychrobacter pacificensis</name>
    <dbReference type="NCBI Taxonomy" id="112002"/>
    <lineage>
        <taxon>Bacteria</taxon>
        <taxon>Pseudomonadati</taxon>
        <taxon>Pseudomonadota</taxon>
        <taxon>Gammaproteobacteria</taxon>
        <taxon>Moraxellales</taxon>
        <taxon>Moraxellaceae</taxon>
        <taxon>Psychrobacter</taxon>
    </lineage>
</organism>
<reference evidence="4 5" key="2">
    <citation type="submission" date="2016-10" db="EMBL/GenBank/DDBJ databases">
        <authorList>
            <person name="de Groot N.N."/>
        </authorList>
    </citation>
    <scope>NUCLEOTIDE SEQUENCE [LARGE SCALE GENOMIC DNA]</scope>
    <source>
        <strain evidence="4 5">DSM 23406</strain>
    </source>
</reference>
<sequence>MTTKTFRVARAGQTTDGREITREQITQMAAGYNPEVYGARVNLEHYRAMFPNSDFRCYGDVVSLSTEEVGDHLYLLAEVEPTKELIALAKSKQKVYFSIEFYPEFADTKEAYMVGLACTDSPASLGTSYMQFCQQNPDDSPLSARKQNPDTYISTAESAWEYKEEPKSVFATVKDMFAAPVTPKTDKDKELATAQAFAELPATIKSFQDVMQTMASSIDTINTSIGHLNTTVSDFAEKQNEVETSLKSVQDNLDNTPEDNYTQRPAATGSSDYVKSDC</sequence>
<dbReference type="EMBL" id="BSOK01000020">
    <property type="protein sequence ID" value="GLR28934.1"/>
    <property type="molecule type" value="Genomic_DNA"/>
</dbReference>
<gene>
    <name evidence="3" type="primary">O_2</name>
    <name evidence="2" type="synonym">O_1</name>
    <name evidence="2" type="ORF">GCM10007915_00660</name>
    <name evidence="3" type="ORF">GCM10007915_11720</name>
    <name evidence="4" type="ORF">SAMN05660405_02627</name>
</gene>
<evidence type="ECO:0000313" key="6">
    <source>
        <dbReference type="Proteomes" id="UP001156645"/>
    </source>
</evidence>
<reference evidence="6" key="3">
    <citation type="journal article" date="2019" name="Int. J. Syst. Evol. Microbiol.">
        <title>The Global Catalogue of Microorganisms (GCM) 10K type strain sequencing project: providing services to taxonomists for standard genome sequencing and annotation.</title>
        <authorList>
            <consortium name="The Broad Institute Genomics Platform"/>
            <consortium name="The Broad Institute Genome Sequencing Center for Infectious Disease"/>
            <person name="Wu L."/>
            <person name="Ma J."/>
        </authorList>
    </citation>
    <scope>NUCLEOTIDE SEQUENCE [LARGE SCALE GENOMIC DNA]</scope>
    <source>
        <strain evidence="6">NBRC 103191</strain>
    </source>
</reference>
<evidence type="ECO:0000313" key="3">
    <source>
        <dbReference type="EMBL" id="GLR28934.1"/>
    </source>
</evidence>
<dbReference type="Proteomes" id="UP001156645">
    <property type="component" value="Unassembled WGS sequence"/>
</dbReference>
<protein>
    <submittedName>
        <fullName evidence="2 4">Phage capsid scaffolding protein</fullName>
    </submittedName>
</protein>
<evidence type="ECO:0000256" key="1">
    <source>
        <dbReference type="SAM" id="MobiDB-lite"/>
    </source>
</evidence>
<name>A0A1G7AVZ7_9GAMM</name>
<dbReference type="Pfam" id="PF05929">
    <property type="entry name" value="Phage_GPO"/>
    <property type="match status" value="1"/>
</dbReference>
<accession>A0A1G7AVZ7</accession>
<proteinExistence type="predicted"/>
<dbReference type="Proteomes" id="UP000198501">
    <property type="component" value="Unassembled WGS sequence"/>
</dbReference>